<organism evidence="2 3">
    <name type="scientific">Phyllosticta citribraziliensis</name>
    <dbReference type="NCBI Taxonomy" id="989973"/>
    <lineage>
        <taxon>Eukaryota</taxon>
        <taxon>Fungi</taxon>
        <taxon>Dikarya</taxon>
        <taxon>Ascomycota</taxon>
        <taxon>Pezizomycotina</taxon>
        <taxon>Dothideomycetes</taxon>
        <taxon>Dothideomycetes incertae sedis</taxon>
        <taxon>Botryosphaeriales</taxon>
        <taxon>Phyllostictaceae</taxon>
        <taxon>Phyllosticta</taxon>
    </lineage>
</organism>
<proteinExistence type="predicted"/>
<dbReference type="InterPro" id="IPR029058">
    <property type="entry name" value="AB_hydrolase_fold"/>
</dbReference>
<dbReference type="Gene3D" id="3.40.50.1820">
    <property type="entry name" value="alpha/beta hydrolase"/>
    <property type="match status" value="1"/>
</dbReference>
<accession>A0ABR1M7A7</accession>
<name>A0ABR1M7A7_9PEZI</name>
<evidence type="ECO:0000259" key="1">
    <source>
        <dbReference type="Pfam" id="PF00135"/>
    </source>
</evidence>
<dbReference type="RefSeq" id="XP_066658456.1">
    <property type="nucleotide sequence ID" value="XM_066794434.1"/>
</dbReference>
<dbReference type="Proteomes" id="UP001360953">
    <property type="component" value="Unassembled WGS sequence"/>
</dbReference>
<dbReference type="EMBL" id="JBBPEH010000002">
    <property type="protein sequence ID" value="KAK7542163.1"/>
    <property type="molecule type" value="Genomic_DNA"/>
</dbReference>
<dbReference type="SUPFAM" id="SSF53474">
    <property type="entry name" value="alpha/beta-Hydrolases"/>
    <property type="match status" value="1"/>
</dbReference>
<dbReference type="GeneID" id="92027340"/>
<gene>
    <name evidence="2" type="ORF">J3D65DRAFT_203657</name>
</gene>
<protein>
    <submittedName>
        <fullName evidence="2">Carboxylesterase</fullName>
    </submittedName>
</protein>
<feature type="domain" description="Carboxylesterase type B" evidence="1">
    <location>
        <begin position="15"/>
        <end position="495"/>
    </location>
</feature>
<dbReference type="Pfam" id="PF00135">
    <property type="entry name" value="COesterase"/>
    <property type="match status" value="1"/>
</dbReference>
<sequence>MATFREPCLRDLDQRGFIQGATIKKSSREDLCHYFGGIPYALPPLGPFRWRLPRPLPTCYRYGTRGNPGRFTGGTGVCPQSATLMGTTGDGPSTLWDEDCLQLNIWIPAGEPPANGWPVFFYIHGGFLQVGSPNDINPVGLLSESPFRAIVVAPAYRLNLFGFLGSRELQSAAEDEPTGNFGFWDQRLALEWTYKNISYFSGDASNITVGGYSAGSHSAFKQLAYDLYQPDSKAVIRRCVMWSNGPGMEPKTLSSAQAQFDELLEHLNIPSSLPTVDKIGKLKSIPARQLLAAASTMKRHQFRATLDDVFVPFDLYAEIDSGAFGARMRSRNVALLMGECRDEHFLYGTWHPPEDSLASVVQRLRADYPAPAVDALVAHYYPNGRLPAECADWRDAFGRIYADVQIHALERGFVDKLVLGGAGDLVFRYRIEWRARCVDNIFPPEWGVTHSSDMPIWWWGNAGTPGPLGDDEKKLVEKAFVGLFGSFVQGDVAKVREEWGTQGHKEVRRLKADGNVDVWYDEMWEQGLEVWDVLRSVGKAEAGNKREVDPKAKL</sequence>
<reference evidence="2 3" key="1">
    <citation type="submission" date="2024-04" db="EMBL/GenBank/DDBJ databases">
        <title>Phyllosticta paracitricarpa is synonymous to the EU quarantine fungus P. citricarpa based on phylogenomic analyses.</title>
        <authorList>
            <consortium name="Lawrence Berkeley National Laboratory"/>
            <person name="Van ingen-buijs V.A."/>
            <person name="Van westerhoven A.C."/>
            <person name="Haridas S."/>
            <person name="Skiadas P."/>
            <person name="Martin F."/>
            <person name="Groenewald J.Z."/>
            <person name="Crous P.W."/>
            <person name="Seidl M.F."/>
        </authorList>
    </citation>
    <scope>NUCLEOTIDE SEQUENCE [LARGE SCALE GENOMIC DNA]</scope>
    <source>
        <strain evidence="2 3">CPC 17464</strain>
    </source>
</reference>
<keyword evidence="3" id="KW-1185">Reference proteome</keyword>
<dbReference type="PANTHER" id="PTHR43142:SF4">
    <property type="entry name" value="CARBOXYLIC ESTER HYDROLASE"/>
    <property type="match status" value="1"/>
</dbReference>
<evidence type="ECO:0000313" key="2">
    <source>
        <dbReference type="EMBL" id="KAK7542163.1"/>
    </source>
</evidence>
<dbReference type="PANTHER" id="PTHR43142">
    <property type="entry name" value="CARBOXYLIC ESTER HYDROLASE"/>
    <property type="match status" value="1"/>
</dbReference>
<dbReference type="InterPro" id="IPR002018">
    <property type="entry name" value="CarbesteraseB"/>
</dbReference>
<comment type="caution">
    <text evidence="2">The sequence shown here is derived from an EMBL/GenBank/DDBJ whole genome shotgun (WGS) entry which is preliminary data.</text>
</comment>
<evidence type="ECO:0000313" key="3">
    <source>
        <dbReference type="Proteomes" id="UP001360953"/>
    </source>
</evidence>